<organism evidence="1 2">
    <name type="scientific">Rhynchophorus ferrugineus</name>
    <name type="common">Red palm weevil</name>
    <name type="synonym">Curculio ferrugineus</name>
    <dbReference type="NCBI Taxonomy" id="354439"/>
    <lineage>
        <taxon>Eukaryota</taxon>
        <taxon>Metazoa</taxon>
        <taxon>Ecdysozoa</taxon>
        <taxon>Arthropoda</taxon>
        <taxon>Hexapoda</taxon>
        <taxon>Insecta</taxon>
        <taxon>Pterygota</taxon>
        <taxon>Neoptera</taxon>
        <taxon>Endopterygota</taxon>
        <taxon>Coleoptera</taxon>
        <taxon>Polyphaga</taxon>
        <taxon>Cucujiformia</taxon>
        <taxon>Curculionidae</taxon>
        <taxon>Dryophthorinae</taxon>
        <taxon>Rhynchophorus</taxon>
    </lineage>
</organism>
<proteinExistence type="predicted"/>
<dbReference type="AlphaFoldDB" id="A0A834I8B0"/>
<dbReference type="EMBL" id="JAACXV010014274">
    <property type="protein sequence ID" value="KAF7269037.1"/>
    <property type="molecule type" value="Genomic_DNA"/>
</dbReference>
<accession>A0A834I8B0</accession>
<gene>
    <name evidence="1" type="ORF">GWI33_017897</name>
</gene>
<dbReference type="Proteomes" id="UP000625711">
    <property type="component" value="Unassembled WGS sequence"/>
</dbReference>
<sequence>MRTNLSALLQFKFPSSLCSPSSLGKRKNEDNIGISKLYATKCILSGQRQKILEERENRDKIGTDQILGEKEKRDKVGISKLYPTKCILPEQRQKN</sequence>
<protein>
    <submittedName>
        <fullName evidence="1">Uncharacterized protein</fullName>
    </submittedName>
</protein>
<reference evidence="1" key="1">
    <citation type="submission" date="2020-08" db="EMBL/GenBank/DDBJ databases">
        <title>Genome sequencing and assembly of the red palm weevil Rhynchophorus ferrugineus.</title>
        <authorList>
            <person name="Dias G.B."/>
            <person name="Bergman C.M."/>
            <person name="Manee M."/>
        </authorList>
    </citation>
    <scope>NUCLEOTIDE SEQUENCE</scope>
    <source>
        <strain evidence="1">AA-2017</strain>
        <tissue evidence="1">Whole larva</tissue>
    </source>
</reference>
<comment type="caution">
    <text evidence="1">The sequence shown here is derived from an EMBL/GenBank/DDBJ whole genome shotgun (WGS) entry which is preliminary data.</text>
</comment>
<evidence type="ECO:0000313" key="2">
    <source>
        <dbReference type="Proteomes" id="UP000625711"/>
    </source>
</evidence>
<keyword evidence="2" id="KW-1185">Reference proteome</keyword>
<evidence type="ECO:0000313" key="1">
    <source>
        <dbReference type="EMBL" id="KAF7269037.1"/>
    </source>
</evidence>
<name>A0A834I8B0_RHYFE</name>